<keyword evidence="1" id="KW-0472">Membrane</keyword>
<keyword evidence="1" id="KW-0812">Transmembrane</keyword>
<reference evidence="2 3" key="1">
    <citation type="submission" date="2021-01" db="EMBL/GenBank/DDBJ databases">
        <title>Genomic Encyclopedia of Type Strains, Phase IV (KMG-IV): sequencing the most valuable type-strain genomes for metagenomic binning, comparative biology and taxonomic classification.</title>
        <authorList>
            <person name="Goeker M."/>
        </authorList>
    </citation>
    <scope>NUCLEOTIDE SEQUENCE [LARGE SCALE GENOMIC DNA]</scope>
    <source>
        <strain evidence="2 3">DSM 100968</strain>
    </source>
</reference>
<organism evidence="2 3">
    <name type="scientific">Sporolactobacillus spathodeae</name>
    <dbReference type="NCBI Taxonomy" id="1465502"/>
    <lineage>
        <taxon>Bacteria</taxon>
        <taxon>Bacillati</taxon>
        <taxon>Bacillota</taxon>
        <taxon>Bacilli</taxon>
        <taxon>Bacillales</taxon>
        <taxon>Sporolactobacillaceae</taxon>
        <taxon>Sporolactobacillus</taxon>
    </lineage>
</organism>
<dbReference type="Proteomes" id="UP000823201">
    <property type="component" value="Unassembled WGS sequence"/>
</dbReference>
<feature type="transmembrane region" description="Helical" evidence="1">
    <location>
        <begin position="6"/>
        <end position="27"/>
    </location>
</feature>
<sequence length="92" mass="10487">MFGTGLIQELIVIVVILGLTQTTKVLFRTHSWMTLVTAFVISLGCSAFIDSQKPLLVFIFYVMLHALTAVGLYATLKTMMVWYRNHKNESFR</sequence>
<evidence type="ECO:0000313" key="3">
    <source>
        <dbReference type="Proteomes" id="UP000823201"/>
    </source>
</evidence>
<evidence type="ECO:0000313" key="2">
    <source>
        <dbReference type="EMBL" id="MBM7656565.1"/>
    </source>
</evidence>
<accession>A0ABS2Q554</accession>
<dbReference type="EMBL" id="JAFBEV010000001">
    <property type="protein sequence ID" value="MBM7656565.1"/>
    <property type="molecule type" value="Genomic_DNA"/>
</dbReference>
<name>A0ABS2Q554_9BACL</name>
<comment type="caution">
    <text evidence="2">The sequence shown here is derived from an EMBL/GenBank/DDBJ whole genome shotgun (WGS) entry which is preliminary data.</text>
</comment>
<proteinExistence type="predicted"/>
<feature type="transmembrane region" description="Helical" evidence="1">
    <location>
        <begin position="55"/>
        <end position="76"/>
    </location>
</feature>
<dbReference type="RefSeq" id="WP_205004940.1">
    <property type="nucleotide sequence ID" value="NZ_CBCRXA010000001.1"/>
</dbReference>
<evidence type="ECO:0000256" key="1">
    <source>
        <dbReference type="SAM" id="Phobius"/>
    </source>
</evidence>
<gene>
    <name evidence="2" type="ORF">JOC27_000001</name>
</gene>
<keyword evidence="3" id="KW-1185">Reference proteome</keyword>
<protein>
    <submittedName>
        <fullName evidence="2">Uncharacterized protein</fullName>
    </submittedName>
</protein>
<feature type="transmembrane region" description="Helical" evidence="1">
    <location>
        <begin position="32"/>
        <end position="49"/>
    </location>
</feature>
<keyword evidence="1" id="KW-1133">Transmembrane helix</keyword>